<evidence type="ECO:0000256" key="1">
    <source>
        <dbReference type="SAM" id="MobiDB-lite"/>
    </source>
</evidence>
<protein>
    <submittedName>
        <fullName evidence="2">Uncharacterized protein</fullName>
    </submittedName>
</protein>
<accession>A0ABQ5CDL6</accession>
<feature type="region of interest" description="Disordered" evidence="1">
    <location>
        <begin position="102"/>
        <end position="141"/>
    </location>
</feature>
<comment type="caution">
    <text evidence="2">The sequence shown here is derived from an EMBL/GenBank/DDBJ whole genome shotgun (WGS) entry which is preliminary data.</text>
</comment>
<reference evidence="2" key="1">
    <citation type="journal article" date="2022" name="Int. J. Mol. Sci.">
        <title>Draft Genome of Tanacetum Coccineum: Genomic Comparison of Closely Related Tanacetum-Family Plants.</title>
        <authorList>
            <person name="Yamashiro T."/>
            <person name="Shiraishi A."/>
            <person name="Nakayama K."/>
            <person name="Satake H."/>
        </authorList>
    </citation>
    <scope>NUCLEOTIDE SEQUENCE</scope>
</reference>
<evidence type="ECO:0000313" key="3">
    <source>
        <dbReference type="Proteomes" id="UP001151760"/>
    </source>
</evidence>
<reference evidence="2" key="2">
    <citation type="submission" date="2022-01" db="EMBL/GenBank/DDBJ databases">
        <authorList>
            <person name="Yamashiro T."/>
            <person name="Shiraishi A."/>
            <person name="Satake H."/>
            <person name="Nakayama K."/>
        </authorList>
    </citation>
    <scope>NUCLEOTIDE SEQUENCE</scope>
</reference>
<gene>
    <name evidence="2" type="ORF">Tco_0894104</name>
</gene>
<dbReference type="EMBL" id="BQNB010014114">
    <property type="protein sequence ID" value="GJT24167.1"/>
    <property type="molecule type" value="Genomic_DNA"/>
</dbReference>
<proteinExistence type="predicted"/>
<name>A0ABQ5CDL6_9ASTR</name>
<organism evidence="2 3">
    <name type="scientific">Tanacetum coccineum</name>
    <dbReference type="NCBI Taxonomy" id="301880"/>
    <lineage>
        <taxon>Eukaryota</taxon>
        <taxon>Viridiplantae</taxon>
        <taxon>Streptophyta</taxon>
        <taxon>Embryophyta</taxon>
        <taxon>Tracheophyta</taxon>
        <taxon>Spermatophyta</taxon>
        <taxon>Magnoliopsida</taxon>
        <taxon>eudicotyledons</taxon>
        <taxon>Gunneridae</taxon>
        <taxon>Pentapetalae</taxon>
        <taxon>asterids</taxon>
        <taxon>campanulids</taxon>
        <taxon>Asterales</taxon>
        <taxon>Asteraceae</taxon>
        <taxon>Asteroideae</taxon>
        <taxon>Anthemideae</taxon>
        <taxon>Anthemidinae</taxon>
        <taxon>Tanacetum</taxon>
    </lineage>
</organism>
<keyword evidence="3" id="KW-1185">Reference proteome</keyword>
<evidence type="ECO:0000313" key="2">
    <source>
        <dbReference type="EMBL" id="GJT24167.1"/>
    </source>
</evidence>
<dbReference type="Proteomes" id="UP001151760">
    <property type="component" value="Unassembled WGS sequence"/>
</dbReference>
<sequence>MANLGVLPNNFVNETTIAIKKRKREENLKKWKWEDVIVIADVDVPNEVGERNNNVELKEEHVTVDVPNQHDVQSDDDVPLAPIKRSKKHHIKITAKNRLYRLVDSEDDEDETENQNPWPFDDEVVDEDEGEDEVDDEDEWP</sequence>
<feature type="compositionally biased region" description="Acidic residues" evidence="1">
    <location>
        <begin position="120"/>
        <end position="141"/>
    </location>
</feature>